<keyword evidence="2" id="KW-1185">Reference proteome</keyword>
<gene>
    <name evidence="1" type="ORF">HMPREF0636_0267</name>
</gene>
<organism evidence="1 2">
    <name type="scientific">Porphyromonas catoniae ATCC 51270</name>
    <dbReference type="NCBI Taxonomy" id="887901"/>
    <lineage>
        <taxon>Bacteria</taxon>
        <taxon>Pseudomonadati</taxon>
        <taxon>Bacteroidota</taxon>
        <taxon>Bacteroidia</taxon>
        <taxon>Bacteroidales</taxon>
        <taxon>Porphyromonadaceae</taxon>
        <taxon>Porphyromonas</taxon>
    </lineage>
</organism>
<evidence type="ECO:0000313" key="2">
    <source>
        <dbReference type="Proteomes" id="UP000023482"/>
    </source>
</evidence>
<evidence type="ECO:0000313" key="1">
    <source>
        <dbReference type="EMBL" id="EWC91958.1"/>
    </source>
</evidence>
<name>Z4WRQ7_9PORP</name>
<protein>
    <submittedName>
        <fullName evidence="1">Uncharacterized protein</fullName>
    </submittedName>
</protein>
<comment type="caution">
    <text evidence="1">The sequence shown here is derived from an EMBL/GenBank/DDBJ whole genome shotgun (WGS) entry which is preliminary data.</text>
</comment>
<sequence length="50" mass="5920">MKGARENGAMGLCQGYLRSIYKRYSIAPLKALYRFLYMVFFGTREITYDR</sequence>
<dbReference type="Proteomes" id="UP000023482">
    <property type="component" value="Unassembled WGS sequence"/>
</dbReference>
<dbReference type="AlphaFoldDB" id="Z4WRQ7"/>
<proteinExistence type="predicted"/>
<dbReference type="EMBL" id="JDFF01000020">
    <property type="protein sequence ID" value="EWC91958.1"/>
    <property type="molecule type" value="Genomic_DNA"/>
</dbReference>
<accession>Z4WRQ7</accession>
<dbReference type="PATRIC" id="fig|887901.3.peg.1123"/>
<reference evidence="1 2" key="1">
    <citation type="submission" date="2014-01" db="EMBL/GenBank/DDBJ databases">
        <authorList>
            <person name="Durkin A.S."/>
            <person name="McCorrison J."/>
            <person name="Torralba M."/>
            <person name="Gillis M."/>
            <person name="Haft D.H."/>
            <person name="Methe B."/>
            <person name="Sutton G."/>
            <person name="Nelson K.E."/>
        </authorList>
    </citation>
    <scope>NUCLEOTIDE SEQUENCE [LARGE SCALE GENOMIC DNA]</scope>
    <source>
        <strain evidence="1 2">ATCC 51270</strain>
    </source>
</reference>